<dbReference type="SUPFAM" id="SSF50978">
    <property type="entry name" value="WD40 repeat-like"/>
    <property type="match status" value="1"/>
</dbReference>
<keyword evidence="1" id="KW-0853">WD repeat</keyword>
<dbReference type="OrthoDB" id="361494at2759"/>
<protein>
    <submittedName>
        <fullName evidence="2">Uncharacterized protein</fullName>
    </submittedName>
</protein>
<dbReference type="InterPro" id="IPR015943">
    <property type="entry name" value="WD40/YVTN_repeat-like_dom_sf"/>
</dbReference>
<dbReference type="PROSITE" id="PS50082">
    <property type="entry name" value="WD_REPEATS_2"/>
    <property type="match status" value="1"/>
</dbReference>
<evidence type="ECO:0000313" key="2">
    <source>
        <dbReference type="EMBL" id="KAG6440397.1"/>
    </source>
</evidence>
<gene>
    <name evidence="2" type="ORF">O3G_MSEX001333</name>
</gene>
<proteinExistence type="predicted"/>
<dbReference type="Proteomes" id="UP000791440">
    <property type="component" value="Unassembled WGS sequence"/>
</dbReference>
<organism evidence="2 3">
    <name type="scientific">Manduca sexta</name>
    <name type="common">Tobacco hawkmoth</name>
    <name type="synonym">Tobacco hornworm</name>
    <dbReference type="NCBI Taxonomy" id="7130"/>
    <lineage>
        <taxon>Eukaryota</taxon>
        <taxon>Metazoa</taxon>
        <taxon>Ecdysozoa</taxon>
        <taxon>Arthropoda</taxon>
        <taxon>Hexapoda</taxon>
        <taxon>Insecta</taxon>
        <taxon>Pterygota</taxon>
        <taxon>Neoptera</taxon>
        <taxon>Endopterygota</taxon>
        <taxon>Lepidoptera</taxon>
        <taxon>Glossata</taxon>
        <taxon>Ditrysia</taxon>
        <taxon>Bombycoidea</taxon>
        <taxon>Sphingidae</taxon>
        <taxon>Sphinginae</taxon>
        <taxon>Sphingini</taxon>
        <taxon>Manduca</taxon>
    </lineage>
</organism>
<keyword evidence="3" id="KW-1185">Reference proteome</keyword>
<evidence type="ECO:0000313" key="3">
    <source>
        <dbReference type="Proteomes" id="UP000791440"/>
    </source>
</evidence>
<dbReference type="SMART" id="SM00320">
    <property type="entry name" value="WD40"/>
    <property type="match status" value="4"/>
</dbReference>
<reference evidence="2" key="2">
    <citation type="submission" date="2020-12" db="EMBL/GenBank/DDBJ databases">
        <authorList>
            <person name="Kanost M."/>
        </authorList>
    </citation>
    <scope>NUCLEOTIDE SEQUENCE</scope>
</reference>
<comment type="caution">
    <text evidence="2">The sequence shown here is derived from an EMBL/GenBank/DDBJ whole genome shotgun (WGS) entry which is preliminary data.</text>
</comment>
<name>A0A921YJN3_MANSE</name>
<accession>A0A921YJN3</accession>
<dbReference type="AlphaFoldDB" id="A0A921YJN3"/>
<evidence type="ECO:0000256" key="1">
    <source>
        <dbReference type="PROSITE-ProRule" id="PRU00221"/>
    </source>
</evidence>
<dbReference type="InterPro" id="IPR036322">
    <property type="entry name" value="WD40_repeat_dom_sf"/>
</dbReference>
<dbReference type="Gene3D" id="2.130.10.10">
    <property type="entry name" value="YVTN repeat-like/Quinoprotein amine dehydrogenase"/>
    <property type="match status" value="2"/>
</dbReference>
<dbReference type="InterPro" id="IPR001680">
    <property type="entry name" value="WD40_rpt"/>
</dbReference>
<dbReference type="Pfam" id="PF00400">
    <property type="entry name" value="WD40"/>
    <property type="match status" value="1"/>
</dbReference>
<reference evidence="2" key="1">
    <citation type="journal article" date="2016" name="Insect Biochem. Mol. Biol.">
        <title>Multifaceted biological insights from a draft genome sequence of the tobacco hornworm moth, Manduca sexta.</title>
        <authorList>
            <person name="Kanost M.R."/>
            <person name="Arrese E.L."/>
            <person name="Cao X."/>
            <person name="Chen Y.R."/>
            <person name="Chellapilla S."/>
            <person name="Goldsmith M.R."/>
            <person name="Grosse-Wilde E."/>
            <person name="Heckel D.G."/>
            <person name="Herndon N."/>
            <person name="Jiang H."/>
            <person name="Papanicolaou A."/>
            <person name="Qu J."/>
            <person name="Soulages J.L."/>
            <person name="Vogel H."/>
            <person name="Walters J."/>
            <person name="Waterhouse R.M."/>
            <person name="Ahn S.J."/>
            <person name="Almeida F.C."/>
            <person name="An C."/>
            <person name="Aqrawi P."/>
            <person name="Bretschneider A."/>
            <person name="Bryant W.B."/>
            <person name="Bucks S."/>
            <person name="Chao H."/>
            <person name="Chevignon G."/>
            <person name="Christen J.M."/>
            <person name="Clarke D.F."/>
            <person name="Dittmer N.T."/>
            <person name="Ferguson L.C.F."/>
            <person name="Garavelou S."/>
            <person name="Gordon K.H.J."/>
            <person name="Gunaratna R.T."/>
            <person name="Han Y."/>
            <person name="Hauser F."/>
            <person name="He Y."/>
            <person name="Heidel-Fischer H."/>
            <person name="Hirsh A."/>
            <person name="Hu Y."/>
            <person name="Jiang H."/>
            <person name="Kalra D."/>
            <person name="Klinner C."/>
            <person name="Konig C."/>
            <person name="Kovar C."/>
            <person name="Kroll A.R."/>
            <person name="Kuwar S.S."/>
            <person name="Lee S.L."/>
            <person name="Lehman R."/>
            <person name="Li K."/>
            <person name="Li Z."/>
            <person name="Liang H."/>
            <person name="Lovelace S."/>
            <person name="Lu Z."/>
            <person name="Mansfield J.H."/>
            <person name="McCulloch K.J."/>
            <person name="Mathew T."/>
            <person name="Morton B."/>
            <person name="Muzny D.M."/>
            <person name="Neunemann D."/>
            <person name="Ongeri F."/>
            <person name="Pauchet Y."/>
            <person name="Pu L.L."/>
            <person name="Pyrousis I."/>
            <person name="Rao X.J."/>
            <person name="Redding A."/>
            <person name="Roesel C."/>
            <person name="Sanchez-Gracia A."/>
            <person name="Schaack S."/>
            <person name="Shukla A."/>
            <person name="Tetreau G."/>
            <person name="Wang Y."/>
            <person name="Xiong G.H."/>
            <person name="Traut W."/>
            <person name="Walsh T.K."/>
            <person name="Worley K.C."/>
            <person name="Wu D."/>
            <person name="Wu W."/>
            <person name="Wu Y.Q."/>
            <person name="Zhang X."/>
            <person name="Zou Z."/>
            <person name="Zucker H."/>
            <person name="Briscoe A.D."/>
            <person name="Burmester T."/>
            <person name="Clem R.J."/>
            <person name="Feyereisen R."/>
            <person name="Grimmelikhuijzen C.J.P."/>
            <person name="Hamodrakas S.J."/>
            <person name="Hansson B.S."/>
            <person name="Huguet E."/>
            <person name="Jermiin L.S."/>
            <person name="Lan Q."/>
            <person name="Lehman H.K."/>
            <person name="Lorenzen M."/>
            <person name="Merzendorfer H."/>
            <person name="Michalopoulos I."/>
            <person name="Morton D.B."/>
            <person name="Muthukrishnan S."/>
            <person name="Oakeshott J.G."/>
            <person name="Palmer W."/>
            <person name="Park Y."/>
            <person name="Passarelli A.L."/>
            <person name="Rozas J."/>
            <person name="Schwartz L.M."/>
            <person name="Smith W."/>
            <person name="Southgate A."/>
            <person name="Vilcinskas A."/>
            <person name="Vogt R."/>
            <person name="Wang P."/>
            <person name="Werren J."/>
            <person name="Yu X.Q."/>
            <person name="Zhou J.J."/>
            <person name="Brown S.J."/>
            <person name="Scherer S.E."/>
            <person name="Richards S."/>
            <person name="Blissard G.W."/>
        </authorList>
    </citation>
    <scope>NUCLEOTIDE SEQUENCE</scope>
</reference>
<dbReference type="EMBL" id="JH668280">
    <property type="protein sequence ID" value="KAG6440397.1"/>
    <property type="molecule type" value="Genomic_DNA"/>
</dbReference>
<feature type="repeat" description="WD" evidence="1">
    <location>
        <begin position="263"/>
        <end position="298"/>
    </location>
</feature>
<dbReference type="PANTHER" id="PTHR47822:SF2">
    <property type="entry name" value="F-BOX AND WD-40 DOMAIN PROTEIN 7"/>
    <property type="match status" value="1"/>
</dbReference>
<sequence>MTTSIYNISTYSRFNLSESESDITVFVKEYKERIKKQLAREEEGGKTSFVSFTQKRLSVTDAAWLRDNRHRFFKDTANETLFKLNYLSECGFICCMEYSPGGEYIVVGHSSGLIQMRHGSTGTVLCTLRNIQFPPKPVYSIEYSTCEERVCYASCMDGAVYRIEIPNIDAPLDDPPAYCIKADPVLETLNMQFYGSPGISSYSTPFITQRSPALSLGLSYDQTKMIVGYGDASIKVYDMETQEACLTYKVHKLRLQFIPKKLQRMHSGQVCALRCHKQRPYMFASGAWDNTLRIWDTRCQVGCVMTFEGVNICSDSIDLNRDHCIAGSWKPTEGLTMWDLVARKKLNVIRVQNRRPDVDGEYIYACRYWRSDDYNRKGKYGIIGGSGTNCVEVINLHNRYISCSYPAPGTVLAITSHQHRIAFGGTAPTFTIVSFFDPKHEKEKYEKEVEPEFDYTKPEVTLYEDEYSGLVYSTEQVGEIEASTKTSK</sequence>
<dbReference type="PANTHER" id="PTHR47822">
    <property type="entry name" value="CARBOHYDRATE BINDING DOMAIN CONTAINING PROTEIN"/>
    <property type="match status" value="1"/>
</dbReference>